<reference evidence="3 4" key="1">
    <citation type="journal article" date="2016" name="Nat. Commun.">
        <title>Extremotolerant tardigrade genome and improved radiotolerance of human cultured cells by tardigrade-unique protein.</title>
        <authorList>
            <person name="Hashimoto T."/>
            <person name="Horikawa D.D."/>
            <person name="Saito Y."/>
            <person name="Kuwahara H."/>
            <person name="Kozuka-Hata H."/>
            <person name="Shin-I T."/>
            <person name="Minakuchi Y."/>
            <person name="Ohishi K."/>
            <person name="Motoyama A."/>
            <person name="Aizu T."/>
            <person name="Enomoto A."/>
            <person name="Kondo K."/>
            <person name="Tanaka S."/>
            <person name="Hara Y."/>
            <person name="Koshikawa S."/>
            <person name="Sagara H."/>
            <person name="Miura T."/>
            <person name="Yokobori S."/>
            <person name="Miyagawa K."/>
            <person name="Suzuki Y."/>
            <person name="Kubo T."/>
            <person name="Oyama M."/>
            <person name="Kohara Y."/>
            <person name="Fujiyama A."/>
            <person name="Arakawa K."/>
            <person name="Katayama T."/>
            <person name="Toyoda A."/>
            <person name="Kunieda T."/>
        </authorList>
    </citation>
    <scope>NUCLEOTIDE SEQUENCE [LARGE SCALE GENOMIC DNA]</scope>
    <source>
        <strain evidence="3 4">YOKOZUNA-1</strain>
    </source>
</reference>
<proteinExistence type="predicted"/>
<dbReference type="InterPro" id="IPR029071">
    <property type="entry name" value="Ubiquitin-like_domsf"/>
</dbReference>
<protein>
    <recommendedName>
        <fullName evidence="2">UBX domain-containing protein</fullName>
    </recommendedName>
</protein>
<dbReference type="SUPFAM" id="SSF54236">
    <property type="entry name" value="Ubiquitin-like"/>
    <property type="match status" value="1"/>
</dbReference>
<evidence type="ECO:0000313" key="3">
    <source>
        <dbReference type="EMBL" id="GAU96388.1"/>
    </source>
</evidence>
<comment type="caution">
    <text evidence="3">The sequence shown here is derived from an EMBL/GenBank/DDBJ whole genome shotgun (WGS) entry which is preliminary data.</text>
</comment>
<dbReference type="InterPro" id="IPR001012">
    <property type="entry name" value="UBX_dom"/>
</dbReference>
<dbReference type="STRING" id="947166.A0A1D1VD05"/>
<dbReference type="InterPro" id="IPR036249">
    <property type="entry name" value="Thioredoxin-like_sf"/>
</dbReference>
<dbReference type="OrthoDB" id="270602at2759"/>
<dbReference type="Pfam" id="PF00789">
    <property type="entry name" value="UBX"/>
    <property type="match status" value="1"/>
</dbReference>
<feature type="region of interest" description="Disordered" evidence="1">
    <location>
        <begin position="275"/>
        <end position="310"/>
    </location>
</feature>
<dbReference type="PANTHER" id="PTHR23322">
    <property type="entry name" value="FAS-ASSOCIATED PROTEIN"/>
    <property type="match status" value="1"/>
</dbReference>
<dbReference type="GO" id="GO:0043130">
    <property type="term" value="F:ubiquitin binding"/>
    <property type="evidence" value="ECO:0007669"/>
    <property type="project" value="TreeGrafter"/>
</dbReference>
<name>A0A1D1VD05_RAMVA</name>
<gene>
    <name evidence="3" type="primary">RvY_07843-1</name>
    <name evidence="3" type="synonym">RvY_07843.1</name>
    <name evidence="3" type="ORF">RvY_07843</name>
</gene>
<dbReference type="GO" id="GO:0043161">
    <property type="term" value="P:proteasome-mediated ubiquitin-dependent protein catabolic process"/>
    <property type="evidence" value="ECO:0007669"/>
    <property type="project" value="TreeGrafter"/>
</dbReference>
<evidence type="ECO:0000256" key="1">
    <source>
        <dbReference type="SAM" id="MobiDB-lite"/>
    </source>
</evidence>
<dbReference type="Pfam" id="PF13899">
    <property type="entry name" value="Thioredoxin_7"/>
    <property type="match status" value="1"/>
</dbReference>
<accession>A0A1D1VD05</accession>
<dbReference type="GO" id="GO:0005634">
    <property type="term" value="C:nucleus"/>
    <property type="evidence" value="ECO:0007669"/>
    <property type="project" value="TreeGrafter"/>
</dbReference>
<dbReference type="CDD" id="cd02958">
    <property type="entry name" value="UAS"/>
    <property type="match status" value="1"/>
</dbReference>
<dbReference type="PROSITE" id="PS50033">
    <property type="entry name" value="UBX"/>
    <property type="match status" value="1"/>
</dbReference>
<evidence type="ECO:0000313" key="4">
    <source>
        <dbReference type="Proteomes" id="UP000186922"/>
    </source>
</evidence>
<keyword evidence="4" id="KW-1185">Reference proteome</keyword>
<dbReference type="Gene3D" id="3.40.30.10">
    <property type="entry name" value="Glutaredoxin"/>
    <property type="match status" value="1"/>
</dbReference>
<sequence>MDTASRPSTRRSARKAKVVTDDEDLQEIIPVEDQEPLKRSTKQITRKHAPRSFVRPLKTIEIPEEEEVRAPIPQQQGVLSGGDPFALMSNQRQRASSSGFFTDLRTQYKEQTIRIKQDAKRSHQQAFLDDAANLSQQPNNKPRLYGLYAPPEKIMTQGCFDDVRTKAVKKARWLLVNIHKYDEFVCQLFMRECLKHEAVQEIIAENFVFWHVDFDSKEGLRYITHYKVEKFPHLAIIDPRTGEKIETYSELTPIKFCDIFTTFLAEHPSYDPKALEKVASTSSKPLSPPPKTERQGSESSGSSVQIIDPEEEELKKAIELSKKEEEERKRKAGEIIDIDDILYEDDDGDSQELETEEKPVVVIEDPKPEVKTEIKAGKLDPPTVNEDAWKDFLGVATDPSLTLKIRVPTGAALELSLPNTSQLQALFAFLAGRGFGMDKYDTMIHFQKKNLSLLPPETLLKDAGLSNRELLIVSEKE</sequence>
<dbReference type="InterPro" id="IPR050730">
    <property type="entry name" value="UBX_domain-protein"/>
</dbReference>
<dbReference type="SUPFAM" id="SSF52833">
    <property type="entry name" value="Thioredoxin-like"/>
    <property type="match status" value="1"/>
</dbReference>
<dbReference type="PROSITE" id="PS50330">
    <property type="entry name" value="UIM"/>
    <property type="match status" value="1"/>
</dbReference>
<dbReference type="AlphaFoldDB" id="A0A1D1VD05"/>
<evidence type="ECO:0000259" key="2">
    <source>
        <dbReference type="PROSITE" id="PS50033"/>
    </source>
</evidence>
<feature type="domain" description="UBX" evidence="2">
    <location>
        <begin position="396"/>
        <end position="473"/>
    </location>
</feature>
<dbReference type="Gene3D" id="3.10.20.90">
    <property type="entry name" value="Phosphatidylinositol 3-kinase Catalytic Subunit, Chain A, domain 1"/>
    <property type="match status" value="1"/>
</dbReference>
<dbReference type="InterPro" id="IPR003903">
    <property type="entry name" value="UIM_dom"/>
</dbReference>
<organism evidence="3 4">
    <name type="scientific">Ramazzottius varieornatus</name>
    <name type="common">Water bear</name>
    <name type="synonym">Tardigrade</name>
    <dbReference type="NCBI Taxonomy" id="947166"/>
    <lineage>
        <taxon>Eukaryota</taxon>
        <taxon>Metazoa</taxon>
        <taxon>Ecdysozoa</taxon>
        <taxon>Tardigrada</taxon>
        <taxon>Eutardigrada</taxon>
        <taxon>Parachela</taxon>
        <taxon>Hypsibioidea</taxon>
        <taxon>Ramazzottiidae</taxon>
        <taxon>Ramazzottius</taxon>
    </lineage>
</organism>
<dbReference type="SMART" id="SM00594">
    <property type="entry name" value="UAS"/>
    <property type="match status" value="1"/>
</dbReference>
<dbReference type="Proteomes" id="UP000186922">
    <property type="component" value="Unassembled WGS sequence"/>
</dbReference>
<dbReference type="InterPro" id="IPR006577">
    <property type="entry name" value="UAS"/>
</dbReference>
<dbReference type="PANTHER" id="PTHR23322:SF6">
    <property type="entry name" value="UBX DOMAIN-CONTAINING PROTEIN 7"/>
    <property type="match status" value="1"/>
</dbReference>
<dbReference type="EMBL" id="BDGG01000003">
    <property type="protein sequence ID" value="GAU96388.1"/>
    <property type="molecule type" value="Genomic_DNA"/>
</dbReference>